<gene>
    <name evidence="1" type="ORF">HNY73_000567</name>
</gene>
<comment type="caution">
    <text evidence="1">The sequence shown here is derived from an EMBL/GenBank/DDBJ whole genome shotgun (WGS) entry which is preliminary data.</text>
</comment>
<name>A0A8T0G4G3_ARGBR</name>
<proteinExistence type="predicted"/>
<protein>
    <submittedName>
        <fullName evidence="1">Uncharacterized protein</fullName>
    </submittedName>
</protein>
<reference evidence="1" key="1">
    <citation type="journal article" date="2020" name="bioRxiv">
        <title>Chromosome-level reference genome of the European wasp spider Argiope bruennichi: a resource for studies on range expansion and evolutionary adaptation.</title>
        <authorList>
            <person name="Sheffer M.M."/>
            <person name="Hoppe A."/>
            <person name="Krehenwinkel H."/>
            <person name="Uhl G."/>
            <person name="Kuss A.W."/>
            <person name="Jensen L."/>
            <person name="Jensen C."/>
            <person name="Gillespie R.G."/>
            <person name="Hoff K.J."/>
            <person name="Prost S."/>
        </authorList>
    </citation>
    <scope>NUCLEOTIDE SEQUENCE</scope>
</reference>
<keyword evidence="2" id="KW-1185">Reference proteome</keyword>
<dbReference type="Proteomes" id="UP000807504">
    <property type="component" value="Unassembled WGS sequence"/>
</dbReference>
<sequence>MDLSQKTNESSTNIVKGQHRYRSCSGQRLLDDVNPVKNQFSINIIWQIVPHAQMERRMQRAVPWRVIRDCPAIDILRWSNLQ</sequence>
<evidence type="ECO:0000313" key="1">
    <source>
        <dbReference type="EMBL" id="KAF8796153.1"/>
    </source>
</evidence>
<reference evidence="1" key="2">
    <citation type="submission" date="2020-06" db="EMBL/GenBank/DDBJ databases">
        <authorList>
            <person name="Sheffer M."/>
        </authorList>
    </citation>
    <scope>NUCLEOTIDE SEQUENCE</scope>
</reference>
<organism evidence="1 2">
    <name type="scientific">Argiope bruennichi</name>
    <name type="common">Wasp spider</name>
    <name type="synonym">Aranea bruennichi</name>
    <dbReference type="NCBI Taxonomy" id="94029"/>
    <lineage>
        <taxon>Eukaryota</taxon>
        <taxon>Metazoa</taxon>
        <taxon>Ecdysozoa</taxon>
        <taxon>Arthropoda</taxon>
        <taxon>Chelicerata</taxon>
        <taxon>Arachnida</taxon>
        <taxon>Araneae</taxon>
        <taxon>Araneomorphae</taxon>
        <taxon>Entelegynae</taxon>
        <taxon>Araneoidea</taxon>
        <taxon>Araneidae</taxon>
        <taxon>Argiope</taxon>
    </lineage>
</organism>
<dbReference type="AlphaFoldDB" id="A0A8T0G4G3"/>
<dbReference type="EMBL" id="JABXBU010000001">
    <property type="protein sequence ID" value="KAF8796153.1"/>
    <property type="molecule type" value="Genomic_DNA"/>
</dbReference>
<accession>A0A8T0G4G3</accession>
<evidence type="ECO:0000313" key="2">
    <source>
        <dbReference type="Proteomes" id="UP000807504"/>
    </source>
</evidence>